<dbReference type="SUPFAM" id="SSF116734">
    <property type="entry name" value="DNA methylase specificity domain"/>
    <property type="match status" value="2"/>
</dbReference>
<sequence length="409" mass="46028">MSEGVNIPNGWVETTLGKSINLIGGGTPNTKIEEYWNGEIPWLSVVDFNNDNRWVSSAEKSITELGLKNSSTKLLDVGDIIISARGTVGALAQLKKSMAFNQSCYGIKEKLDVTDKNYLFYLLKYSIIQINRNTYGAVFDTITTKTFDFINVIIPKNIEEQKSIAAILTAFDDKIELLQAQNKTLEELAQTIFKEWFGKYSVEDELPEGWRIGKLSEIANLKSGFAFKAEDFIEESNFKAIKIKDLKGNGNISLSDISAITEDITKLGRVQYFKLDEGDILLAMSGNTTGKIGVLPSSENEIYLNQRVGKFFLKNNIYKSYLYNFLMSNDYENKILAMGYGSAQPNINPTQIENIDICYPDERKLNAYLGISNPIFEKVLKNNTQIHTLTQTRDALLPKLMSGEIRVKM</sequence>
<dbReference type="RefSeq" id="WP_150010585.1">
    <property type="nucleotide sequence ID" value="NZ_VWSG01000002.1"/>
</dbReference>
<dbReference type="PANTHER" id="PTHR30408">
    <property type="entry name" value="TYPE-1 RESTRICTION ENZYME ECOKI SPECIFICITY PROTEIN"/>
    <property type="match status" value="1"/>
</dbReference>
<feature type="domain" description="Type I restriction modification DNA specificity" evidence="5">
    <location>
        <begin position="8"/>
        <end position="187"/>
    </location>
</feature>
<protein>
    <submittedName>
        <fullName evidence="6">Restriction endonuclease subunit S</fullName>
    </submittedName>
</protein>
<evidence type="ECO:0000256" key="1">
    <source>
        <dbReference type="ARBA" id="ARBA00010923"/>
    </source>
</evidence>
<dbReference type="GO" id="GO:0009307">
    <property type="term" value="P:DNA restriction-modification system"/>
    <property type="evidence" value="ECO:0007669"/>
    <property type="project" value="UniProtKB-KW"/>
</dbReference>
<evidence type="ECO:0000313" key="7">
    <source>
        <dbReference type="Proteomes" id="UP000325141"/>
    </source>
</evidence>
<keyword evidence="6" id="KW-0255">Endonuclease</keyword>
<keyword evidence="7" id="KW-1185">Reference proteome</keyword>
<keyword evidence="6" id="KW-0540">Nuclease</keyword>
<dbReference type="CDD" id="cd17278">
    <property type="entry name" value="RMtype1_S_LdeBORF1052P-TRD2-CR2"/>
    <property type="match status" value="1"/>
</dbReference>
<dbReference type="AlphaFoldDB" id="A0A5M6CRR2"/>
<comment type="similarity">
    <text evidence="1">Belongs to the type-I restriction system S methylase family.</text>
</comment>
<dbReference type="Proteomes" id="UP000325141">
    <property type="component" value="Unassembled WGS sequence"/>
</dbReference>
<dbReference type="InterPro" id="IPR000055">
    <property type="entry name" value="Restrct_endonuc_typeI_TRD"/>
</dbReference>
<dbReference type="GO" id="GO:0004519">
    <property type="term" value="F:endonuclease activity"/>
    <property type="evidence" value="ECO:0007669"/>
    <property type="project" value="UniProtKB-KW"/>
</dbReference>
<dbReference type="GO" id="GO:0003677">
    <property type="term" value="F:DNA binding"/>
    <property type="evidence" value="ECO:0007669"/>
    <property type="project" value="UniProtKB-KW"/>
</dbReference>
<keyword evidence="6" id="KW-0378">Hydrolase</keyword>
<keyword evidence="2" id="KW-0680">Restriction system</keyword>
<reference evidence="6 7" key="1">
    <citation type="submission" date="2019-09" db="EMBL/GenBank/DDBJ databases">
        <title>Genome sequence and assembly of Flavobacterium sp.</title>
        <authorList>
            <person name="Chhetri G."/>
        </authorList>
    </citation>
    <scope>NUCLEOTIDE SEQUENCE [LARGE SCALE GENOMIC DNA]</scope>
    <source>
        <strain evidence="6 7">SNL9</strain>
    </source>
</reference>
<evidence type="ECO:0000256" key="3">
    <source>
        <dbReference type="ARBA" id="ARBA00023125"/>
    </source>
</evidence>
<accession>A0A5M6CRR2</accession>
<evidence type="ECO:0000259" key="5">
    <source>
        <dbReference type="Pfam" id="PF01420"/>
    </source>
</evidence>
<dbReference type="PANTHER" id="PTHR30408:SF12">
    <property type="entry name" value="TYPE I RESTRICTION ENZYME MJAVIII SPECIFICITY SUBUNIT"/>
    <property type="match status" value="1"/>
</dbReference>
<feature type="coiled-coil region" evidence="4">
    <location>
        <begin position="168"/>
        <end position="195"/>
    </location>
</feature>
<dbReference type="InterPro" id="IPR044946">
    <property type="entry name" value="Restrct_endonuc_typeI_TRD_sf"/>
</dbReference>
<organism evidence="6 7">
    <name type="scientific">Paenimyroides baculatum</name>
    <dbReference type="NCBI Taxonomy" id="2608000"/>
    <lineage>
        <taxon>Bacteria</taxon>
        <taxon>Pseudomonadati</taxon>
        <taxon>Bacteroidota</taxon>
        <taxon>Flavobacteriia</taxon>
        <taxon>Flavobacteriales</taxon>
        <taxon>Flavobacteriaceae</taxon>
        <taxon>Paenimyroides</taxon>
    </lineage>
</organism>
<proteinExistence type="inferred from homology"/>
<dbReference type="CDD" id="cd17243">
    <property type="entry name" value="RMtype1_S_AchA6I-TRD2-CR2_like"/>
    <property type="match status" value="1"/>
</dbReference>
<comment type="caution">
    <text evidence="6">The sequence shown here is derived from an EMBL/GenBank/DDBJ whole genome shotgun (WGS) entry which is preliminary data.</text>
</comment>
<dbReference type="Pfam" id="PF01420">
    <property type="entry name" value="Methylase_S"/>
    <property type="match status" value="2"/>
</dbReference>
<dbReference type="EMBL" id="VWSG01000002">
    <property type="protein sequence ID" value="KAA5537884.1"/>
    <property type="molecule type" value="Genomic_DNA"/>
</dbReference>
<name>A0A5M6CRR2_9FLAO</name>
<evidence type="ECO:0000256" key="4">
    <source>
        <dbReference type="SAM" id="Coils"/>
    </source>
</evidence>
<gene>
    <name evidence="6" type="ORF">F0460_04265</name>
</gene>
<dbReference type="InterPro" id="IPR052021">
    <property type="entry name" value="Type-I_RS_S_subunit"/>
</dbReference>
<dbReference type="Gene3D" id="3.90.220.20">
    <property type="entry name" value="DNA methylase specificity domains"/>
    <property type="match status" value="2"/>
</dbReference>
<evidence type="ECO:0000256" key="2">
    <source>
        <dbReference type="ARBA" id="ARBA00022747"/>
    </source>
</evidence>
<evidence type="ECO:0000313" key="6">
    <source>
        <dbReference type="EMBL" id="KAA5537884.1"/>
    </source>
</evidence>
<keyword evidence="3" id="KW-0238">DNA-binding</keyword>
<feature type="domain" description="Type I restriction modification DNA specificity" evidence="5">
    <location>
        <begin position="207"/>
        <end position="361"/>
    </location>
</feature>
<keyword evidence="4" id="KW-0175">Coiled coil</keyword>